<dbReference type="CDD" id="cd22827">
    <property type="entry name" value="Gal_Rha_Lectin_SUL-I-like"/>
    <property type="match status" value="1"/>
</dbReference>
<reference evidence="2" key="1">
    <citation type="submission" date="2022-01" db="EMBL/GenBank/DDBJ databases">
        <authorList>
            <person name="Braso-Vives M."/>
        </authorList>
    </citation>
    <scope>NUCLEOTIDE SEQUENCE</scope>
</reference>
<sequence length="183" mass="19012">MTTSTIMATAASTPAVSTNISFVSTIGTFILDTTTTTAMAPTTTGITSSTMAITTTVAKTTSMTSPGNGPIITPTETSSACEGKTLRLSCSAGETLEIDGANFGRTSKSHRCNCGLFCNTINTCYAANSLSIVKSACQGKRECAVEATKSVFGDPCPFIGKYLEATYRCVPEANIERGDPEEP</sequence>
<keyword evidence="3" id="KW-1185">Reference proteome</keyword>
<evidence type="ECO:0000313" key="3">
    <source>
        <dbReference type="Proteomes" id="UP000838412"/>
    </source>
</evidence>
<dbReference type="Proteomes" id="UP000838412">
    <property type="component" value="Chromosome 2"/>
</dbReference>
<proteinExistence type="predicted"/>
<dbReference type="InterPro" id="IPR000922">
    <property type="entry name" value="Lectin_gal-bd_dom"/>
</dbReference>
<evidence type="ECO:0000259" key="1">
    <source>
        <dbReference type="PROSITE" id="PS50228"/>
    </source>
</evidence>
<dbReference type="FunFam" id="2.60.120.740:FF:000001">
    <property type="entry name" value="Adhesion G protein-coupled receptor L2"/>
    <property type="match status" value="1"/>
</dbReference>
<dbReference type="Gene3D" id="2.60.120.740">
    <property type="match status" value="1"/>
</dbReference>
<evidence type="ECO:0000313" key="2">
    <source>
        <dbReference type="EMBL" id="CAH1254440.1"/>
    </source>
</evidence>
<gene>
    <name evidence="2" type="primary">ADGRL2</name>
    <name evidence="2" type="ORF">BLAG_LOCUS13847</name>
</gene>
<dbReference type="EMBL" id="OV696687">
    <property type="protein sequence ID" value="CAH1254440.1"/>
    <property type="molecule type" value="Genomic_DNA"/>
</dbReference>
<name>A0A8K0EIF0_BRALA</name>
<dbReference type="PANTHER" id="PTHR46780">
    <property type="entry name" value="PROTEIN EVA-1"/>
    <property type="match status" value="1"/>
</dbReference>
<dbReference type="InterPro" id="IPR043159">
    <property type="entry name" value="Lectin_gal-bd_sf"/>
</dbReference>
<dbReference type="OrthoDB" id="1100386at2759"/>
<dbReference type="Pfam" id="PF02140">
    <property type="entry name" value="SUEL_Lectin"/>
    <property type="match status" value="1"/>
</dbReference>
<dbReference type="GO" id="GO:0030246">
    <property type="term" value="F:carbohydrate binding"/>
    <property type="evidence" value="ECO:0007669"/>
    <property type="project" value="InterPro"/>
</dbReference>
<organism evidence="2 3">
    <name type="scientific">Branchiostoma lanceolatum</name>
    <name type="common">Common lancelet</name>
    <name type="synonym">Amphioxus lanceolatum</name>
    <dbReference type="NCBI Taxonomy" id="7740"/>
    <lineage>
        <taxon>Eukaryota</taxon>
        <taxon>Metazoa</taxon>
        <taxon>Chordata</taxon>
        <taxon>Cephalochordata</taxon>
        <taxon>Leptocardii</taxon>
        <taxon>Amphioxiformes</taxon>
        <taxon>Branchiostomatidae</taxon>
        <taxon>Branchiostoma</taxon>
    </lineage>
</organism>
<accession>A0A8K0EIF0</accession>
<dbReference type="AlphaFoldDB" id="A0A8K0EIF0"/>
<dbReference type="PROSITE" id="PS50228">
    <property type="entry name" value="SUEL_LECTIN"/>
    <property type="match status" value="1"/>
</dbReference>
<feature type="domain" description="SUEL-type lectin" evidence="1">
    <location>
        <begin position="80"/>
        <end position="170"/>
    </location>
</feature>
<protein>
    <submittedName>
        <fullName evidence="2">ADGRL2 protein</fullName>
    </submittedName>
</protein>